<accession>A0ABW7D2M2</accession>
<evidence type="ECO:0008006" key="4">
    <source>
        <dbReference type="Google" id="ProtNLM"/>
    </source>
</evidence>
<comment type="caution">
    <text evidence="2">The sequence shown here is derived from an EMBL/GenBank/DDBJ whole genome shotgun (WGS) entry which is preliminary data.</text>
</comment>
<gene>
    <name evidence="2" type="ORF">ACEU0G_001800</name>
</gene>
<dbReference type="EMBL" id="JBHGCJ010000021">
    <property type="protein sequence ID" value="MFG6111464.1"/>
    <property type="molecule type" value="Genomic_DNA"/>
</dbReference>
<protein>
    <recommendedName>
        <fullName evidence="4">Transmembrane protein</fullName>
    </recommendedName>
</protein>
<sequence length="268" mass="29179">MSARAPRSRARPVRPPSVWRTRLLRLLHLVAEQALPLTIAGVSFVIALDAWLSARPVLWEHQRALASLSIASDLEGTTADGIDSRHTVTISNVGELSFAVLDVQVDLALDDGLQAPWLQNTLLQARPVALPIGLQPFHLEAARDGRSARFAFAQEASGWHVIDPGRSVDLVFAQPVQGHGRMGVSVEVFTQPLRMGALEDQITVERVIAGRRRHVFPESGPDDVSDLGVFPYSAASMVIVAAPTPPRSRHAASPRRPTPRRWNAPANP</sequence>
<evidence type="ECO:0000313" key="3">
    <source>
        <dbReference type="Proteomes" id="UP001605261"/>
    </source>
</evidence>
<dbReference type="Proteomes" id="UP001605261">
    <property type="component" value="Unassembled WGS sequence"/>
</dbReference>
<proteinExistence type="predicted"/>
<reference evidence="2 3" key="1">
    <citation type="submission" date="2024-09" db="EMBL/GenBank/DDBJ databases">
        <authorList>
            <consortium name="All-Russian atlas of soil microorganisms"/>
            <consortium name="as a basis for the search for new antimicrobial producers and enzymes with unique properties"/>
            <person name="Sokolova E.A."/>
            <person name="Voronina E.N."/>
        </authorList>
    </citation>
    <scope>NUCLEOTIDE SEQUENCE [LARGE SCALE GENOMIC DNA]</scope>
    <source>
        <strain evidence="2 3">AF-22b-331.1</strain>
    </source>
</reference>
<dbReference type="RefSeq" id="WP_394164722.1">
    <property type="nucleotide sequence ID" value="NZ_JBHGCJ010000021.1"/>
</dbReference>
<feature type="compositionally biased region" description="Basic residues" evidence="1">
    <location>
        <begin position="247"/>
        <end position="259"/>
    </location>
</feature>
<feature type="region of interest" description="Disordered" evidence="1">
    <location>
        <begin position="243"/>
        <end position="268"/>
    </location>
</feature>
<organism evidence="2 3">
    <name type="scientific">Stenotrophomonas nematodicola</name>
    <dbReference type="NCBI Taxonomy" id="2656746"/>
    <lineage>
        <taxon>Bacteria</taxon>
        <taxon>Pseudomonadati</taxon>
        <taxon>Pseudomonadota</taxon>
        <taxon>Gammaproteobacteria</taxon>
        <taxon>Lysobacterales</taxon>
        <taxon>Lysobacteraceae</taxon>
        <taxon>Stenotrophomonas</taxon>
    </lineage>
</organism>
<name>A0ABW7D2M2_9GAMM</name>
<evidence type="ECO:0000313" key="2">
    <source>
        <dbReference type="EMBL" id="MFG6111464.1"/>
    </source>
</evidence>
<keyword evidence="3" id="KW-1185">Reference proteome</keyword>
<evidence type="ECO:0000256" key="1">
    <source>
        <dbReference type="SAM" id="MobiDB-lite"/>
    </source>
</evidence>